<organism evidence="3">
    <name type="scientific">marine sediment metagenome</name>
    <dbReference type="NCBI Taxonomy" id="412755"/>
    <lineage>
        <taxon>unclassified sequences</taxon>
        <taxon>metagenomes</taxon>
        <taxon>ecological metagenomes</taxon>
    </lineage>
</organism>
<dbReference type="InterPro" id="IPR019065">
    <property type="entry name" value="RE_NgoFVII_N"/>
</dbReference>
<evidence type="ECO:0000259" key="1">
    <source>
        <dbReference type="Pfam" id="PF09565"/>
    </source>
</evidence>
<feature type="non-terminal residue" evidence="3">
    <location>
        <position position="1"/>
    </location>
</feature>
<sequence length="237" mass="26674">PAHLKLYGWYDGINPQKGFAGSANYSQPAFSNSQLEVMVECEAGPVKSLYEELAIESVDCFDMSVTSRINLYDERKIITRKVHADGRTEYVEEPTGKDIELESFHESVTLPLLTGIGQVGERSGVNWGQRPGRNPNQAYIPVPASIRNSGFFPQKGEHFIVLTDDDKSLDCVIAQSGDKAIETYKDNSILGAYIRERMSIPSGHKIKMSDFEHYGRYDVNFYKIDSETYYMDFSVGN</sequence>
<reference evidence="3" key="1">
    <citation type="journal article" date="2014" name="Front. Microbiol.">
        <title>High frequency of phylogenetically diverse reductive dehalogenase-homologous genes in deep subseafloor sedimentary metagenomes.</title>
        <authorList>
            <person name="Kawai M."/>
            <person name="Futagami T."/>
            <person name="Toyoda A."/>
            <person name="Takaki Y."/>
            <person name="Nishi S."/>
            <person name="Hori S."/>
            <person name="Arai W."/>
            <person name="Tsubouchi T."/>
            <person name="Morono Y."/>
            <person name="Uchiyama I."/>
            <person name="Ito T."/>
            <person name="Fujiyama A."/>
            <person name="Inagaki F."/>
            <person name="Takami H."/>
        </authorList>
    </citation>
    <scope>NUCLEOTIDE SEQUENCE</scope>
    <source>
        <strain evidence="3">Expedition CK06-06</strain>
    </source>
</reference>
<proteinExistence type="predicted"/>
<dbReference type="AlphaFoldDB" id="X1NN73"/>
<dbReference type="EMBL" id="BARV01017147">
    <property type="protein sequence ID" value="GAI20129.1"/>
    <property type="molecule type" value="Genomic_DNA"/>
</dbReference>
<feature type="domain" description="Restriction endonuclease type II NgoFVII N-terminal" evidence="1">
    <location>
        <begin position="2"/>
        <end position="61"/>
    </location>
</feature>
<evidence type="ECO:0000259" key="2">
    <source>
        <dbReference type="Pfam" id="PF20731"/>
    </source>
</evidence>
<name>X1NN73_9ZZZZ</name>
<dbReference type="Pfam" id="PF09565">
    <property type="entry name" value="RE_NgoFVII"/>
    <property type="match status" value="1"/>
</dbReference>
<dbReference type="Gene3D" id="3.30.870.10">
    <property type="entry name" value="Endonuclease Chain A"/>
    <property type="match status" value="1"/>
</dbReference>
<accession>X1NN73</accession>
<comment type="caution">
    <text evidence="3">The sequence shown here is derived from an EMBL/GenBank/DDBJ whole genome shotgun (WGS) entry which is preliminary data.</text>
</comment>
<dbReference type="InterPro" id="IPR048923">
    <property type="entry name" value="RE_NgoFVII_C"/>
</dbReference>
<protein>
    <submittedName>
        <fullName evidence="3">Uncharacterized protein</fullName>
    </submittedName>
</protein>
<gene>
    <name evidence="3" type="ORF">S06H3_29281</name>
</gene>
<feature type="domain" description="Restriction endonuclease type II NgoFVII C-terminal B3-like DNA-binding" evidence="2">
    <location>
        <begin position="106"/>
        <end position="225"/>
    </location>
</feature>
<evidence type="ECO:0000313" key="3">
    <source>
        <dbReference type="EMBL" id="GAI20129.1"/>
    </source>
</evidence>
<dbReference type="Pfam" id="PF20731">
    <property type="entry name" value="RE_NgoFVII_C"/>
    <property type="match status" value="1"/>
</dbReference>